<accession>A0A812US52</accession>
<dbReference type="EMBL" id="CAJNDS010002728">
    <property type="protein sequence ID" value="CAE7575347.1"/>
    <property type="molecule type" value="Genomic_DNA"/>
</dbReference>
<dbReference type="Proteomes" id="UP000604046">
    <property type="component" value="Unassembled WGS sequence"/>
</dbReference>
<sequence>MEGIGQLEPAPAVRGQGDTMEIEMNISWGLGAKQEVSIDLASVRLPLEGLEAQIFVIVLLGAGALHHAQHQISGQSVDDHGVQHSAGIGKLEGKKEPQTLVMFRSAYPAQIVSYNGSMVQDSVYDVSGFFIPAHVSVSDVVLRNAYKQDTSGQQGPQTAKVGAELSNAGTAGSVLRIVAARPPQWTEPVIKMPPCQCQLAGSNRNVFTRETDEFEDIFYFVPTSKSPASPSDGGVSPGRHCDKLGDSGCRGWDGRGKVGTWFQEGALLSLRLPTGLQPARLASYLIEVEVLAPTPSQCLCFAAGLCQQPDCTSGLGSTPRLCQTNWSMEADLYAGFGGRIQVLDTDGAVVGSNDALLVGFALVSEARLAFSRVDSQDLAKVLMVTAPFGYEFPPGLYRSSNLQLRVTTPRTTPPDNRWYIQGRLRQGNTEGAASYLPKQLFFDLVCWGVADGLPSQQMDVSVEFAALQTCSSQLHKNFEAARKIEKLEPGYMAALVRFSCVSSDPGYSTAIQLHTVFLLRVTTEVEEIRRMKNGALDLGPSVQLACLSVVLWPPSILHIEVVIPPPGYLLSCTGLKLFYAPGMVCWVRPKVHCLASKRAGDNTSRGLTMRVHTQASRDAPAIAKAGREPSCIQIVFAATPMLAGSPYAFGIQGGTAAASAADRAADVFALQVLNPSGTVAESSFSVQAPPLQSFGSMEQPYLLWYDLPTPGTKVWVSLGLRVPRRAPAGLETLRISLPDGYEHTALARNRDEIDERSVTLAWRPLQLPSSPAGIFSDYEAWTRAEEIALAAEAAPPAPEAPTQVAAPPGDPNASTNTTTAATTSSTTTTTEIDALPVLQGRNWVNLGQRSEVQLRLLTQRPFPACELLLRFPVQLPSRAPRLNVWYVTLAFAANTSGHFDADVAFVVPGFDFFQQPPAAEHAQHIFDYAGYDYYQFSTQNVGAASIRRIAPLAMFLALAWALLP</sequence>
<name>A0A812US52_9DINO</name>
<organism evidence="2 3">
    <name type="scientific">Symbiodinium natans</name>
    <dbReference type="NCBI Taxonomy" id="878477"/>
    <lineage>
        <taxon>Eukaryota</taxon>
        <taxon>Sar</taxon>
        <taxon>Alveolata</taxon>
        <taxon>Dinophyceae</taxon>
        <taxon>Suessiales</taxon>
        <taxon>Symbiodiniaceae</taxon>
        <taxon>Symbiodinium</taxon>
    </lineage>
</organism>
<dbReference type="OrthoDB" id="10422354at2759"/>
<protein>
    <submittedName>
        <fullName evidence="2">Uncharacterized protein</fullName>
    </submittedName>
</protein>
<dbReference type="AlphaFoldDB" id="A0A812US52"/>
<keyword evidence="3" id="KW-1185">Reference proteome</keyword>
<reference evidence="2" key="1">
    <citation type="submission" date="2021-02" db="EMBL/GenBank/DDBJ databases">
        <authorList>
            <person name="Dougan E. K."/>
            <person name="Rhodes N."/>
            <person name="Thang M."/>
            <person name="Chan C."/>
        </authorList>
    </citation>
    <scope>NUCLEOTIDE SEQUENCE</scope>
</reference>
<comment type="caution">
    <text evidence="2">The sequence shown here is derived from an EMBL/GenBank/DDBJ whole genome shotgun (WGS) entry which is preliminary data.</text>
</comment>
<proteinExistence type="predicted"/>
<evidence type="ECO:0000313" key="3">
    <source>
        <dbReference type="Proteomes" id="UP000604046"/>
    </source>
</evidence>
<feature type="region of interest" description="Disordered" evidence="1">
    <location>
        <begin position="793"/>
        <end position="828"/>
    </location>
</feature>
<gene>
    <name evidence="2" type="ORF">SNAT2548_LOCUS32818</name>
</gene>
<evidence type="ECO:0000313" key="2">
    <source>
        <dbReference type="EMBL" id="CAE7575347.1"/>
    </source>
</evidence>
<evidence type="ECO:0000256" key="1">
    <source>
        <dbReference type="SAM" id="MobiDB-lite"/>
    </source>
</evidence>